<dbReference type="SUPFAM" id="SSF51161">
    <property type="entry name" value="Trimeric LpxA-like enzymes"/>
    <property type="match status" value="1"/>
</dbReference>
<name>A0ABY5I7P6_9FIRM</name>
<evidence type="ECO:0000313" key="1">
    <source>
        <dbReference type="EMBL" id="UTY39947.1"/>
    </source>
</evidence>
<dbReference type="Gene3D" id="2.160.10.10">
    <property type="entry name" value="Hexapeptide repeat proteins"/>
    <property type="match status" value="1"/>
</dbReference>
<dbReference type="RefSeq" id="WP_290141385.1">
    <property type="nucleotide sequence ID" value="NZ_CP101620.1"/>
</dbReference>
<proteinExistence type="predicted"/>
<dbReference type="Proteomes" id="UP001060112">
    <property type="component" value="Chromosome"/>
</dbReference>
<sequence length="93" mass="10490">MKKVIKFIKNRIFMNKFFSCGSNLRVFGKVTVKDPNTITIGKDVKLNDGCKLLGRTGSTITIGDRVTLSSNVTILSSGYDINEWIINKKRNMF</sequence>
<evidence type="ECO:0000313" key="2">
    <source>
        <dbReference type="Proteomes" id="UP001060112"/>
    </source>
</evidence>
<reference evidence="1" key="1">
    <citation type="submission" date="2022-07" db="EMBL/GenBank/DDBJ databases">
        <title>Faecal culturing of patients with breast cancer.</title>
        <authorList>
            <person name="Teng N.M.Y."/>
            <person name="Kiu R."/>
            <person name="Evans R."/>
            <person name="Baker D.J."/>
            <person name="Zenner C."/>
            <person name="Robinson S.D."/>
            <person name="Hall L.J."/>
        </authorList>
    </citation>
    <scope>NUCLEOTIDE SEQUENCE</scope>
    <source>
        <strain evidence="1">LH1062</strain>
    </source>
</reference>
<accession>A0ABY5I7P6</accession>
<gene>
    <name evidence="1" type="ORF">NMU03_03845</name>
</gene>
<organism evidence="1 2">
    <name type="scientific">Allocoprobacillus halotolerans</name>
    <dbReference type="NCBI Taxonomy" id="2944914"/>
    <lineage>
        <taxon>Bacteria</taxon>
        <taxon>Bacillati</taxon>
        <taxon>Bacillota</taxon>
        <taxon>Erysipelotrichia</taxon>
        <taxon>Erysipelotrichales</taxon>
        <taxon>Erysipelotrichaceae</taxon>
        <taxon>Allocoprobacillus</taxon>
    </lineage>
</organism>
<dbReference type="InterPro" id="IPR011004">
    <property type="entry name" value="Trimer_LpxA-like_sf"/>
</dbReference>
<dbReference type="EMBL" id="CP101620">
    <property type="protein sequence ID" value="UTY39947.1"/>
    <property type="molecule type" value="Genomic_DNA"/>
</dbReference>
<evidence type="ECO:0008006" key="3">
    <source>
        <dbReference type="Google" id="ProtNLM"/>
    </source>
</evidence>
<keyword evidence="2" id="KW-1185">Reference proteome</keyword>
<protein>
    <recommendedName>
        <fullName evidence="3">Acyltransferase</fullName>
    </recommendedName>
</protein>